<evidence type="ECO:0000256" key="7">
    <source>
        <dbReference type="HAMAP-Rule" id="MF_02090"/>
    </source>
</evidence>
<comment type="similarity">
    <text evidence="2 7 8">In the C-terminal section; belongs to the NAD synthetase family.</text>
</comment>
<feature type="active site" description="Proton acceptor" evidence="9">
    <location>
        <position position="41"/>
    </location>
</feature>
<keyword evidence="13" id="KW-1185">Reference proteome</keyword>
<dbReference type="InterPro" id="IPR014445">
    <property type="entry name" value="Gln-dep_NAD_synthase"/>
</dbReference>
<evidence type="ECO:0000256" key="5">
    <source>
        <dbReference type="ARBA" id="ARBA00022840"/>
    </source>
</evidence>
<comment type="function">
    <text evidence="7">Catalyzes the ATP-dependent amidation of deamido-NAD to form NAD. Uses L-glutamine as a nitrogen source.</text>
</comment>
<dbReference type="NCBIfam" id="TIGR00552">
    <property type="entry name" value="nadE"/>
    <property type="match status" value="1"/>
</dbReference>
<feature type="binding site" evidence="7">
    <location>
        <position position="397"/>
    </location>
    <ligand>
        <name>deamido-NAD(+)</name>
        <dbReference type="ChEBI" id="CHEBI:58437"/>
        <note>ligand shared between two neighboring subunits</note>
    </ligand>
</feature>
<dbReference type="UniPathway" id="UPA00253">
    <property type="reaction ID" value="UER00334"/>
</dbReference>
<feature type="binding site" evidence="7">
    <location>
        <position position="392"/>
    </location>
    <ligand>
        <name>ATP</name>
        <dbReference type="ChEBI" id="CHEBI:30616"/>
    </ligand>
</feature>
<dbReference type="GO" id="GO:0008795">
    <property type="term" value="F:NAD+ synthase activity"/>
    <property type="evidence" value="ECO:0007669"/>
    <property type="project" value="UniProtKB-UniRule"/>
</dbReference>
<dbReference type="Proteomes" id="UP000346198">
    <property type="component" value="Unassembled WGS sequence"/>
</dbReference>
<feature type="active site" description="Nucleophile; for glutaminase activity" evidence="7">
    <location>
        <position position="145"/>
    </location>
</feature>
<dbReference type="InterPro" id="IPR036526">
    <property type="entry name" value="C-N_Hydrolase_sf"/>
</dbReference>
<protein>
    <recommendedName>
        <fullName evidence="7 8">Glutamine-dependent NAD(+) synthetase</fullName>
        <ecNumber evidence="7 8">6.3.5.1</ecNumber>
    </recommendedName>
    <alternativeName>
        <fullName evidence="7 8">NAD(+) synthase [glutamine-hydrolyzing]</fullName>
    </alternativeName>
</protein>
<dbReference type="InterPro" id="IPR003694">
    <property type="entry name" value="NAD_synthase"/>
</dbReference>
<dbReference type="GO" id="GO:0000257">
    <property type="term" value="F:nitrilase activity"/>
    <property type="evidence" value="ECO:0007669"/>
    <property type="project" value="UniProtKB-ARBA"/>
</dbReference>
<accession>A0A6C2UR75</accession>
<proteinExistence type="inferred from homology"/>
<dbReference type="Gene3D" id="3.40.50.620">
    <property type="entry name" value="HUPs"/>
    <property type="match status" value="1"/>
</dbReference>
<dbReference type="EMBL" id="CAAHFH010000002">
    <property type="protein sequence ID" value="VGO22820.1"/>
    <property type="molecule type" value="Genomic_DNA"/>
</dbReference>
<feature type="domain" description="CN hydrolase" evidence="11">
    <location>
        <begin position="1"/>
        <end position="243"/>
    </location>
</feature>
<feature type="binding site" evidence="7">
    <location>
        <position position="115"/>
    </location>
    <ligand>
        <name>L-glutamine</name>
        <dbReference type="ChEBI" id="CHEBI:58359"/>
    </ligand>
</feature>
<dbReference type="GO" id="GO:0009435">
    <property type="term" value="P:NAD+ biosynthetic process"/>
    <property type="evidence" value="ECO:0007669"/>
    <property type="project" value="UniProtKB-UniRule"/>
</dbReference>
<dbReference type="NCBIfam" id="NF010588">
    <property type="entry name" value="PRK13981.1"/>
    <property type="match status" value="1"/>
</dbReference>
<comment type="caution">
    <text evidence="7">Lacks conserved residue(s) required for the propagation of feature annotation.</text>
</comment>
<dbReference type="PROSITE" id="PS00920">
    <property type="entry name" value="NITRIL_CHT_1"/>
    <property type="match status" value="1"/>
</dbReference>
<dbReference type="InterPro" id="IPR000132">
    <property type="entry name" value="Nitrilase/CN_hydratase_CS"/>
</dbReference>
<organism evidence="12 13">
    <name type="scientific">Pontiella sulfatireligans</name>
    <dbReference type="NCBI Taxonomy" id="2750658"/>
    <lineage>
        <taxon>Bacteria</taxon>
        <taxon>Pseudomonadati</taxon>
        <taxon>Kiritimatiellota</taxon>
        <taxon>Kiritimatiellia</taxon>
        <taxon>Kiritimatiellales</taxon>
        <taxon>Pontiellaceae</taxon>
        <taxon>Pontiella</taxon>
    </lineage>
</organism>
<keyword evidence="4 7" id="KW-0547">Nucleotide-binding</keyword>
<evidence type="ECO:0000256" key="8">
    <source>
        <dbReference type="PIRNR" id="PIRNR006630"/>
    </source>
</evidence>
<evidence type="ECO:0000259" key="11">
    <source>
        <dbReference type="PROSITE" id="PS50263"/>
    </source>
</evidence>
<evidence type="ECO:0000256" key="3">
    <source>
        <dbReference type="ARBA" id="ARBA00022598"/>
    </source>
</evidence>
<dbReference type="PANTHER" id="PTHR23090">
    <property type="entry name" value="NH 3 /GLUTAMINE-DEPENDENT NAD + SYNTHETASE"/>
    <property type="match status" value="1"/>
</dbReference>
<name>A0A6C2UR75_9BACT</name>
<dbReference type="GO" id="GO:0004359">
    <property type="term" value="F:glutaminase activity"/>
    <property type="evidence" value="ECO:0007669"/>
    <property type="project" value="InterPro"/>
</dbReference>
<gene>
    <name evidence="7 12" type="primary">nadE</name>
    <name evidence="12" type="ORF">SCARR_04917</name>
</gene>
<keyword evidence="6 7" id="KW-0520">NAD</keyword>
<dbReference type="InterPro" id="IPR014729">
    <property type="entry name" value="Rossmann-like_a/b/a_fold"/>
</dbReference>
<evidence type="ECO:0000256" key="6">
    <source>
        <dbReference type="ARBA" id="ARBA00023027"/>
    </source>
</evidence>
<dbReference type="AlphaFoldDB" id="A0A6C2UR75"/>
<comment type="similarity">
    <text evidence="10">Belongs to the NAD synthetase family.</text>
</comment>
<evidence type="ECO:0000256" key="2">
    <source>
        <dbReference type="ARBA" id="ARBA00007145"/>
    </source>
</evidence>
<dbReference type="CDD" id="cd00553">
    <property type="entry name" value="NAD_synthase"/>
    <property type="match status" value="1"/>
</dbReference>
<comment type="pathway">
    <text evidence="1 7 8">Cofactor biosynthesis; NAD(+) biosynthesis; NAD(+) from deamido-NAD(+) (L-Gln route): step 1/1.</text>
</comment>
<evidence type="ECO:0000256" key="9">
    <source>
        <dbReference type="PROSITE-ProRule" id="PRU10139"/>
    </source>
</evidence>
<dbReference type="GO" id="GO:0005524">
    <property type="term" value="F:ATP binding"/>
    <property type="evidence" value="ECO:0007669"/>
    <property type="project" value="UniProtKB-UniRule"/>
</dbReference>
<keyword evidence="3 7" id="KW-0436">Ligase</keyword>
<evidence type="ECO:0000313" key="12">
    <source>
        <dbReference type="EMBL" id="VGO22820.1"/>
    </source>
</evidence>
<sequence length="538" mass="58940">MKAALVQMNPTVGALAANTDLIISKTWEAFEEGAQLIVFPELAVSGYPPEDLILKDHFCADCEAQLQRLKQELPPEACVVVGAPLSKNGKKYNAAVVFQSSGITATYCKMLLPNYGVFDEKRLFEAGTEPCFFEIEGQTAAIHICEDSWEPEGAAVESLKGTGIDLLINLSASPYYRGKLNDRIDVLAQTARKLGAALLYCNLAGGQDELVFDGASMVFAPDGARLARAKQFEEDILYHDASRLTDHASRKEAPLPDLEEVYEALKLGLKDYVAKIGFKRVVVALSGGIDSALVLAIAVDALGKDRVAAVTMPSQYSSDGTLGDAHEMAKILDVEFHEIAIKELYGAFEGELSKVWGASKTPGLAEENLQARIRGNLIMALSNEYGWLVLTTGNKSEMAMGYCTLYGDMAGGYALIKDVPKTLVFDLCRWRNEQGATPVIPPSIIDRPPSAELRADQKDTDSLPPYEVLDPILEDYVENDLGIGGLIANGYDEAIVRRVVHAVELSEYKRRQSPPGVKITHRSFDRDRRMPIVNRYRN</sequence>
<dbReference type="GO" id="GO:0005737">
    <property type="term" value="C:cytoplasm"/>
    <property type="evidence" value="ECO:0007669"/>
    <property type="project" value="InterPro"/>
</dbReference>
<evidence type="ECO:0000256" key="1">
    <source>
        <dbReference type="ARBA" id="ARBA00005188"/>
    </source>
</evidence>
<dbReference type="CDD" id="cd07570">
    <property type="entry name" value="GAT_Gln-NAD-synth"/>
    <property type="match status" value="1"/>
</dbReference>
<comment type="catalytic activity">
    <reaction evidence="7 8">
        <text>deamido-NAD(+) + L-glutamine + ATP + H2O = L-glutamate + AMP + diphosphate + NAD(+) + H(+)</text>
        <dbReference type="Rhea" id="RHEA:24384"/>
        <dbReference type="ChEBI" id="CHEBI:15377"/>
        <dbReference type="ChEBI" id="CHEBI:15378"/>
        <dbReference type="ChEBI" id="CHEBI:29985"/>
        <dbReference type="ChEBI" id="CHEBI:30616"/>
        <dbReference type="ChEBI" id="CHEBI:33019"/>
        <dbReference type="ChEBI" id="CHEBI:57540"/>
        <dbReference type="ChEBI" id="CHEBI:58359"/>
        <dbReference type="ChEBI" id="CHEBI:58437"/>
        <dbReference type="ChEBI" id="CHEBI:456215"/>
        <dbReference type="EC" id="6.3.5.1"/>
    </reaction>
</comment>
<dbReference type="Gene3D" id="3.60.110.10">
    <property type="entry name" value="Carbon-nitrogen hydrolase"/>
    <property type="match status" value="1"/>
</dbReference>
<feature type="binding site" evidence="7">
    <location>
        <position position="509"/>
    </location>
    <ligand>
        <name>deamido-NAD(+)</name>
        <dbReference type="ChEBI" id="CHEBI:58437"/>
        <note>ligand shared between two neighboring subunits</note>
    </ligand>
</feature>
<dbReference type="FunFam" id="3.40.50.620:FF:000106">
    <property type="entry name" value="Glutamine-dependent NAD(+) synthetase"/>
    <property type="match status" value="1"/>
</dbReference>
<reference evidence="12 13" key="1">
    <citation type="submission" date="2019-04" db="EMBL/GenBank/DDBJ databases">
        <authorList>
            <person name="Van Vliet M D."/>
        </authorList>
    </citation>
    <scope>NUCLEOTIDE SEQUENCE [LARGE SCALE GENOMIC DNA]</scope>
    <source>
        <strain evidence="12 13">F21</strain>
    </source>
</reference>
<feature type="binding site" evidence="7">
    <location>
        <position position="368"/>
    </location>
    <ligand>
        <name>deamido-NAD(+)</name>
        <dbReference type="ChEBI" id="CHEBI:58437"/>
        <note>ligand shared between two neighboring subunits</note>
    </ligand>
</feature>
<dbReference type="Pfam" id="PF02540">
    <property type="entry name" value="NAD_synthase"/>
    <property type="match status" value="1"/>
</dbReference>
<evidence type="ECO:0000313" key="13">
    <source>
        <dbReference type="Proteomes" id="UP000346198"/>
    </source>
</evidence>
<evidence type="ECO:0000256" key="10">
    <source>
        <dbReference type="RuleBase" id="RU003811"/>
    </source>
</evidence>
<dbReference type="HAMAP" id="MF_02090">
    <property type="entry name" value="NadE_glutamine_dep"/>
    <property type="match status" value="1"/>
</dbReference>
<dbReference type="PROSITE" id="PS50263">
    <property type="entry name" value="CN_HYDROLASE"/>
    <property type="match status" value="1"/>
</dbReference>
<feature type="binding site" evidence="7">
    <location>
        <position position="173"/>
    </location>
    <ligand>
        <name>L-glutamine</name>
        <dbReference type="ChEBI" id="CHEBI:58359"/>
    </ligand>
</feature>
<feature type="active site" description="For glutaminase activity" evidence="7">
    <location>
        <position position="109"/>
    </location>
</feature>
<dbReference type="SUPFAM" id="SSF52402">
    <property type="entry name" value="Adenine nucleotide alpha hydrolases-like"/>
    <property type="match status" value="1"/>
</dbReference>
<dbReference type="InterPro" id="IPR022310">
    <property type="entry name" value="NAD/GMP_synthase"/>
</dbReference>
<dbReference type="InterPro" id="IPR003010">
    <property type="entry name" value="C-N_Hydrolase"/>
</dbReference>
<feature type="active site" description="Proton acceptor; for glutaminase activity" evidence="7">
    <location>
        <position position="41"/>
    </location>
</feature>
<dbReference type="EC" id="6.3.5.1" evidence="7 8"/>
<feature type="binding site" evidence="7">
    <location>
        <begin position="284"/>
        <end position="291"/>
    </location>
    <ligand>
        <name>ATP</name>
        <dbReference type="ChEBI" id="CHEBI:30616"/>
    </ligand>
</feature>
<dbReference type="SUPFAM" id="SSF56317">
    <property type="entry name" value="Carbon-nitrogen hydrolase"/>
    <property type="match status" value="1"/>
</dbReference>
<keyword evidence="5 7" id="KW-0067">ATP-binding</keyword>
<dbReference type="Pfam" id="PF00795">
    <property type="entry name" value="CN_hydrolase"/>
    <property type="match status" value="1"/>
</dbReference>
<dbReference type="PANTHER" id="PTHR23090:SF9">
    <property type="entry name" value="GLUTAMINE-DEPENDENT NAD(+) SYNTHETASE"/>
    <property type="match status" value="1"/>
</dbReference>
<dbReference type="PIRSF" id="PIRSF006630">
    <property type="entry name" value="NADS_GAT"/>
    <property type="match status" value="1"/>
</dbReference>
<evidence type="ECO:0000256" key="4">
    <source>
        <dbReference type="ARBA" id="ARBA00022741"/>
    </source>
</evidence>
<feature type="binding site" evidence="7">
    <location>
        <position position="179"/>
    </location>
    <ligand>
        <name>L-glutamine</name>
        <dbReference type="ChEBI" id="CHEBI:58359"/>
    </ligand>
</feature>
<dbReference type="GO" id="GO:0003952">
    <property type="term" value="F:NAD+ synthase (glutamine-hydrolyzing) activity"/>
    <property type="evidence" value="ECO:0007669"/>
    <property type="project" value="UniProtKB-UniRule"/>
</dbReference>
<dbReference type="RefSeq" id="WP_136064480.1">
    <property type="nucleotide sequence ID" value="NZ_CAAHFH010000002.1"/>
</dbReference>